<evidence type="ECO:0000256" key="3">
    <source>
        <dbReference type="ARBA" id="ARBA00006904"/>
    </source>
</evidence>
<protein>
    <recommendedName>
        <fullName evidence="12">Phosphoserine aminotransferase</fullName>
        <ecNumber evidence="12">2.6.1.52</ecNumber>
    </recommendedName>
</protein>
<dbReference type="PANTHER" id="PTHR43247:SF1">
    <property type="entry name" value="PHOSPHOSERINE AMINOTRANSFERASE"/>
    <property type="match status" value="1"/>
</dbReference>
<comment type="catalytic activity">
    <reaction evidence="9">
        <text>4-(phosphooxy)-L-threonine + 2-oxoglutarate = (R)-3-hydroxy-2-oxo-4-phosphooxybutanoate + L-glutamate</text>
        <dbReference type="Rhea" id="RHEA:16573"/>
        <dbReference type="ChEBI" id="CHEBI:16810"/>
        <dbReference type="ChEBI" id="CHEBI:29985"/>
        <dbReference type="ChEBI" id="CHEBI:58452"/>
        <dbReference type="ChEBI" id="CHEBI:58538"/>
        <dbReference type="EC" id="2.6.1.52"/>
    </reaction>
</comment>
<dbReference type="AlphaFoldDB" id="A0A8H7RXF2"/>
<dbReference type="PANTHER" id="PTHR43247">
    <property type="entry name" value="PHOSPHOSERINE AMINOTRANSFERASE"/>
    <property type="match status" value="1"/>
</dbReference>
<evidence type="ECO:0000259" key="13">
    <source>
        <dbReference type="Pfam" id="PF00266"/>
    </source>
</evidence>
<evidence type="ECO:0000256" key="2">
    <source>
        <dbReference type="ARBA" id="ARBA00005099"/>
    </source>
</evidence>
<dbReference type="SUPFAM" id="SSF53383">
    <property type="entry name" value="PLP-dependent transferases"/>
    <property type="match status" value="1"/>
</dbReference>
<dbReference type="PIRSF" id="PIRSF000525">
    <property type="entry name" value="SerC"/>
    <property type="match status" value="1"/>
</dbReference>
<dbReference type="Gene3D" id="3.90.1150.10">
    <property type="entry name" value="Aspartate Aminotransferase, domain 1"/>
    <property type="match status" value="1"/>
</dbReference>
<dbReference type="GO" id="GO:0004648">
    <property type="term" value="F:O-phospho-L-serine:2-oxoglutarate aminotransferase activity"/>
    <property type="evidence" value="ECO:0007669"/>
    <property type="project" value="UniProtKB-EC"/>
</dbReference>
<keyword evidence="7" id="KW-0663">Pyridoxal phosphate</keyword>
<dbReference type="PROSITE" id="PS00595">
    <property type="entry name" value="AA_TRANSFER_CLASS_5"/>
    <property type="match status" value="1"/>
</dbReference>
<evidence type="ECO:0000256" key="8">
    <source>
        <dbReference type="ARBA" id="ARBA00023299"/>
    </source>
</evidence>
<sequence length="383" mass="42987">MEPVYNFGAGPAKIPESVLKRAQVELLNYGNTGMSVMELSHRSKPFGEILARTKSNLRQLMDIPDNYDILFMQGGATTQFSAIFYNLLAAKQVAVGEDKDLVVDYFVTGSWSNKACQEAERLSQDLSNVRVNRVADAKKLTGKYGQVPSQDQWQLSDPEQTAYVYYCDNETVHGVEFPNVPEVDPRVPLVADMSSNFLSRPVDVKKFGVIYGGAQKNLGPAGVTLVIIRKDLIVDLTKGPLRPLMLDYKTLADNDSMYNTPPTFAIYMVGLTLEWLLEQGGLKEIQVVNNRKADKLYEAIDRLSLFKSPVQADSRSKMNVVFNLTTPELEKEFLKGGEERNMVQLKGHRSVGGVRASIYNAMPEEHINKLIEYMEEFQKQHST</sequence>
<evidence type="ECO:0000313" key="15">
    <source>
        <dbReference type="Proteomes" id="UP000646827"/>
    </source>
</evidence>
<gene>
    <name evidence="14" type="ORF">INT45_001765</name>
</gene>
<dbReference type="NCBIfam" id="NF003764">
    <property type="entry name" value="PRK05355.1"/>
    <property type="match status" value="1"/>
</dbReference>
<dbReference type="EC" id="2.6.1.52" evidence="12"/>
<dbReference type="OrthoDB" id="1703350at2759"/>
<evidence type="ECO:0000256" key="7">
    <source>
        <dbReference type="ARBA" id="ARBA00022898"/>
    </source>
</evidence>
<dbReference type="EMBL" id="JAEPRB010000286">
    <property type="protein sequence ID" value="KAG2217603.1"/>
    <property type="molecule type" value="Genomic_DNA"/>
</dbReference>
<evidence type="ECO:0000256" key="6">
    <source>
        <dbReference type="ARBA" id="ARBA00022679"/>
    </source>
</evidence>
<keyword evidence="15" id="KW-1185">Reference proteome</keyword>
<evidence type="ECO:0000256" key="9">
    <source>
        <dbReference type="ARBA" id="ARBA00047630"/>
    </source>
</evidence>
<dbReference type="NCBIfam" id="TIGR01364">
    <property type="entry name" value="serC_1"/>
    <property type="match status" value="1"/>
</dbReference>
<dbReference type="InterPro" id="IPR015421">
    <property type="entry name" value="PyrdxlP-dep_Trfase_major"/>
</dbReference>
<evidence type="ECO:0000256" key="4">
    <source>
        <dbReference type="ARBA" id="ARBA00022576"/>
    </source>
</evidence>
<evidence type="ECO:0000256" key="5">
    <source>
        <dbReference type="ARBA" id="ARBA00022605"/>
    </source>
</evidence>
<dbReference type="InterPro" id="IPR000192">
    <property type="entry name" value="Aminotrans_V_dom"/>
</dbReference>
<reference evidence="14 15" key="1">
    <citation type="submission" date="2020-12" db="EMBL/GenBank/DDBJ databases">
        <title>Metabolic potential, ecology and presence of endohyphal bacteria is reflected in genomic diversity of Mucoromycotina.</title>
        <authorList>
            <person name="Muszewska A."/>
            <person name="Okrasinska A."/>
            <person name="Steczkiewicz K."/>
            <person name="Drgas O."/>
            <person name="Orlowska M."/>
            <person name="Perlinska-Lenart U."/>
            <person name="Aleksandrzak-Piekarczyk T."/>
            <person name="Szatraj K."/>
            <person name="Zielenkiewicz U."/>
            <person name="Pilsyk S."/>
            <person name="Malc E."/>
            <person name="Mieczkowski P."/>
            <person name="Kruszewska J.S."/>
            <person name="Biernat P."/>
            <person name="Pawlowska J."/>
        </authorList>
    </citation>
    <scope>NUCLEOTIDE SEQUENCE [LARGE SCALE GENOMIC DNA]</scope>
    <source>
        <strain evidence="14 15">CBS 142.35</strain>
    </source>
</reference>
<evidence type="ECO:0000256" key="1">
    <source>
        <dbReference type="ARBA" id="ARBA00001933"/>
    </source>
</evidence>
<keyword evidence="4 12" id="KW-0032">Aminotransferase</keyword>
<evidence type="ECO:0000313" key="14">
    <source>
        <dbReference type="EMBL" id="KAG2217603.1"/>
    </source>
</evidence>
<comment type="similarity">
    <text evidence="3">Belongs to the class-V pyridoxal-phosphate-dependent aminotransferase family. SerC subfamily.</text>
</comment>
<comment type="pathway">
    <text evidence="2 12">Amino-acid biosynthesis; L-serine biosynthesis; L-serine from 3-phospho-D-glycerate: step 2/3.</text>
</comment>
<dbReference type="UniPathway" id="UPA00135">
    <property type="reaction ID" value="UER00197"/>
</dbReference>
<dbReference type="GO" id="GO:0005737">
    <property type="term" value="C:cytoplasm"/>
    <property type="evidence" value="ECO:0007669"/>
    <property type="project" value="TreeGrafter"/>
</dbReference>
<dbReference type="InterPro" id="IPR015424">
    <property type="entry name" value="PyrdxlP-dep_Trfase"/>
</dbReference>
<accession>A0A8H7RXF2</accession>
<dbReference type="Proteomes" id="UP000646827">
    <property type="component" value="Unassembled WGS sequence"/>
</dbReference>
<keyword evidence="6 12" id="KW-0808">Transferase</keyword>
<dbReference type="Pfam" id="PF00266">
    <property type="entry name" value="Aminotran_5"/>
    <property type="match status" value="1"/>
</dbReference>
<organism evidence="14 15">
    <name type="scientific">Circinella minor</name>
    <dbReference type="NCBI Taxonomy" id="1195481"/>
    <lineage>
        <taxon>Eukaryota</taxon>
        <taxon>Fungi</taxon>
        <taxon>Fungi incertae sedis</taxon>
        <taxon>Mucoromycota</taxon>
        <taxon>Mucoromycotina</taxon>
        <taxon>Mucoromycetes</taxon>
        <taxon>Mucorales</taxon>
        <taxon>Lichtheimiaceae</taxon>
        <taxon>Circinella</taxon>
    </lineage>
</organism>
<evidence type="ECO:0000256" key="12">
    <source>
        <dbReference type="RuleBase" id="RU004505"/>
    </source>
</evidence>
<evidence type="ECO:0000256" key="10">
    <source>
        <dbReference type="ARBA" id="ARBA00049007"/>
    </source>
</evidence>
<comment type="caution">
    <text evidence="14">The sequence shown here is derived from an EMBL/GenBank/DDBJ whole genome shotgun (WGS) entry which is preliminary data.</text>
</comment>
<dbReference type="Gene3D" id="3.40.640.10">
    <property type="entry name" value="Type I PLP-dependent aspartate aminotransferase-like (Major domain)"/>
    <property type="match status" value="1"/>
</dbReference>
<dbReference type="CDD" id="cd00611">
    <property type="entry name" value="PSAT_like"/>
    <property type="match status" value="1"/>
</dbReference>
<dbReference type="InterPro" id="IPR020578">
    <property type="entry name" value="Aminotrans_V_PyrdxlP_BS"/>
</dbReference>
<dbReference type="FunFam" id="3.40.640.10:FF:000010">
    <property type="entry name" value="Phosphoserine aminotransferase"/>
    <property type="match status" value="1"/>
</dbReference>
<feature type="domain" description="Aminotransferase class V" evidence="13">
    <location>
        <begin position="4"/>
        <end position="370"/>
    </location>
</feature>
<keyword evidence="8 12" id="KW-0718">Serine biosynthesis</keyword>
<keyword evidence="5 12" id="KW-0028">Amino-acid biosynthesis</keyword>
<proteinExistence type="inferred from homology"/>
<name>A0A8H7RXF2_9FUNG</name>
<evidence type="ECO:0000256" key="11">
    <source>
        <dbReference type="RuleBase" id="RU004504"/>
    </source>
</evidence>
<dbReference type="InterPro" id="IPR022278">
    <property type="entry name" value="Pser_aminoTfrase"/>
</dbReference>
<dbReference type="GO" id="GO:0030170">
    <property type="term" value="F:pyridoxal phosphate binding"/>
    <property type="evidence" value="ECO:0007669"/>
    <property type="project" value="TreeGrafter"/>
</dbReference>
<comment type="cofactor">
    <cofactor evidence="1 11">
        <name>pyridoxal 5'-phosphate</name>
        <dbReference type="ChEBI" id="CHEBI:597326"/>
    </cofactor>
</comment>
<comment type="catalytic activity">
    <reaction evidence="10 12">
        <text>O-phospho-L-serine + 2-oxoglutarate = 3-phosphooxypyruvate + L-glutamate</text>
        <dbReference type="Rhea" id="RHEA:14329"/>
        <dbReference type="ChEBI" id="CHEBI:16810"/>
        <dbReference type="ChEBI" id="CHEBI:18110"/>
        <dbReference type="ChEBI" id="CHEBI:29985"/>
        <dbReference type="ChEBI" id="CHEBI:57524"/>
        <dbReference type="EC" id="2.6.1.52"/>
    </reaction>
</comment>
<dbReference type="GO" id="GO:0006564">
    <property type="term" value="P:L-serine biosynthetic process"/>
    <property type="evidence" value="ECO:0007669"/>
    <property type="project" value="UniProtKB-KW"/>
</dbReference>
<dbReference type="InterPro" id="IPR015422">
    <property type="entry name" value="PyrdxlP-dep_Trfase_small"/>
</dbReference>
<dbReference type="FunFam" id="3.90.1150.10:FF:000006">
    <property type="entry name" value="Phosphoserine aminotransferase"/>
    <property type="match status" value="1"/>
</dbReference>
<dbReference type="HAMAP" id="MF_00160">
    <property type="entry name" value="SerC_aminotrans_5"/>
    <property type="match status" value="1"/>
</dbReference>